<evidence type="ECO:0000313" key="2">
    <source>
        <dbReference type="Proteomes" id="UP000727407"/>
    </source>
</evidence>
<feature type="non-terminal residue" evidence="1">
    <location>
        <position position="56"/>
    </location>
</feature>
<dbReference type="Proteomes" id="UP000727407">
    <property type="component" value="Unassembled WGS sequence"/>
</dbReference>
<dbReference type="AlphaFoldDB" id="A0A8J4XHJ2"/>
<proteinExistence type="predicted"/>
<dbReference type="EMBL" id="QNUK01000001">
    <property type="protein sequence ID" value="KAF5910248.1"/>
    <property type="molecule type" value="Genomic_DNA"/>
</dbReference>
<gene>
    <name evidence="1" type="ORF">DAT39_000189</name>
</gene>
<evidence type="ECO:0000313" key="1">
    <source>
        <dbReference type="EMBL" id="KAF5910248.1"/>
    </source>
</evidence>
<name>A0A8J4XHJ2_CLAMG</name>
<reference evidence="1" key="1">
    <citation type="submission" date="2020-07" db="EMBL/GenBank/DDBJ databases">
        <title>Clarias magur genome sequencing, assembly and annotation.</title>
        <authorList>
            <person name="Kushwaha B."/>
            <person name="Kumar R."/>
            <person name="Das P."/>
            <person name="Joshi C.G."/>
            <person name="Kumar D."/>
            <person name="Nagpure N.S."/>
            <person name="Pandey M."/>
            <person name="Agarwal S."/>
            <person name="Srivastava S."/>
            <person name="Singh M."/>
            <person name="Sahoo L."/>
            <person name="Jayasankar P."/>
            <person name="Meher P.K."/>
            <person name="Koringa P.G."/>
            <person name="Iquebal M.A."/>
            <person name="Das S.P."/>
            <person name="Bit A."/>
            <person name="Patnaik S."/>
            <person name="Patel N."/>
            <person name="Shah T.M."/>
            <person name="Hinsu A."/>
            <person name="Jena J.K."/>
        </authorList>
    </citation>
    <scope>NUCLEOTIDE SEQUENCE</scope>
    <source>
        <strain evidence="1">CIFAMagur01</strain>
        <tissue evidence="1">Testis</tissue>
    </source>
</reference>
<sequence>VIMENCHFRGLWVCMLKYDQLIISSYCDTGASEMRKDILAALRGETVGSLQTETDR</sequence>
<accession>A0A8J4XHJ2</accession>
<comment type="caution">
    <text evidence="1">The sequence shown here is derived from an EMBL/GenBank/DDBJ whole genome shotgun (WGS) entry which is preliminary data.</text>
</comment>
<keyword evidence="2" id="KW-1185">Reference proteome</keyword>
<organism evidence="1 2">
    <name type="scientific">Clarias magur</name>
    <name type="common">Asian catfish</name>
    <name type="synonym">Macropteronotus magur</name>
    <dbReference type="NCBI Taxonomy" id="1594786"/>
    <lineage>
        <taxon>Eukaryota</taxon>
        <taxon>Metazoa</taxon>
        <taxon>Chordata</taxon>
        <taxon>Craniata</taxon>
        <taxon>Vertebrata</taxon>
        <taxon>Euteleostomi</taxon>
        <taxon>Actinopterygii</taxon>
        <taxon>Neopterygii</taxon>
        <taxon>Teleostei</taxon>
        <taxon>Ostariophysi</taxon>
        <taxon>Siluriformes</taxon>
        <taxon>Clariidae</taxon>
        <taxon>Clarias</taxon>
    </lineage>
</organism>
<protein>
    <submittedName>
        <fullName evidence="1">Uncharacterized protein</fullName>
    </submittedName>
</protein>
<feature type="non-terminal residue" evidence="1">
    <location>
        <position position="1"/>
    </location>
</feature>